<dbReference type="Proteomes" id="UP001595907">
    <property type="component" value="Unassembled WGS sequence"/>
</dbReference>
<dbReference type="EMBL" id="JBHSCZ010000001">
    <property type="protein sequence ID" value="MFC4261910.1"/>
    <property type="molecule type" value="Genomic_DNA"/>
</dbReference>
<evidence type="ECO:0000259" key="1">
    <source>
        <dbReference type="PROSITE" id="PS50943"/>
    </source>
</evidence>
<proteinExistence type="predicted"/>
<keyword evidence="3" id="KW-1185">Reference proteome</keyword>
<protein>
    <recommendedName>
        <fullName evidence="1">HTH cro/C1-type domain-containing protein</fullName>
    </recommendedName>
</protein>
<reference evidence="3" key="1">
    <citation type="journal article" date="2019" name="Int. J. Syst. Evol. Microbiol.">
        <title>The Global Catalogue of Microorganisms (GCM) 10K type strain sequencing project: providing services to taxonomists for standard genome sequencing and annotation.</title>
        <authorList>
            <consortium name="The Broad Institute Genomics Platform"/>
            <consortium name="The Broad Institute Genome Sequencing Center for Infectious Disease"/>
            <person name="Wu L."/>
            <person name="Ma J."/>
        </authorList>
    </citation>
    <scope>NUCLEOTIDE SEQUENCE [LARGE SCALE GENOMIC DNA]</scope>
    <source>
        <strain evidence="3">CECT 8289</strain>
    </source>
</reference>
<evidence type="ECO:0000313" key="2">
    <source>
        <dbReference type="EMBL" id="MFC4261910.1"/>
    </source>
</evidence>
<dbReference type="PROSITE" id="PS50943">
    <property type="entry name" value="HTH_CROC1"/>
    <property type="match status" value="1"/>
</dbReference>
<organism evidence="2 3">
    <name type="scientific">Ferruginibacter yonginensis</name>
    <dbReference type="NCBI Taxonomy" id="1310416"/>
    <lineage>
        <taxon>Bacteria</taxon>
        <taxon>Pseudomonadati</taxon>
        <taxon>Bacteroidota</taxon>
        <taxon>Chitinophagia</taxon>
        <taxon>Chitinophagales</taxon>
        <taxon>Chitinophagaceae</taxon>
        <taxon>Ferruginibacter</taxon>
    </lineage>
</organism>
<name>A0ABV8QQJ5_9BACT</name>
<dbReference type="RefSeq" id="WP_379707062.1">
    <property type="nucleotide sequence ID" value="NZ_JBHSCZ010000001.1"/>
</dbReference>
<comment type="caution">
    <text evidence="2">The sequence shown here is derived from an EMBL/GenBank/DDBJ whole genome shotgun (WGS) entry which is preliminary data.</text>
</comment>
<gene>
    <name evidence="2" type="ORF">ACFOWM_03405</name>
</gene>
<feature type="domain" description="HTH cro/C1-type" evidence="1">
    <location>
        <begin position="55"/>
        <end position="82"/>
    </location>
</feature>
<accession>A0ABV8QQJ5</accession>
<sequence length="400" mass="46570">MSNFEIDNLLKSVFDDKSKDIDLKQLFEDKLLEYDITKTKAFNILSIDKDVFEDIISGSAKQPSIINVLKIAQFLEVELNDIVNAVLKNQSKENIAALEKAKKVSFIVKNFDIKKLGKIGFFYDTDNVDILIERVLNFFGFDSINEYETEISKPLFSSSRRNFSDKMKDFWIISAHQCFKSINNPNNFNREQLKELIVKIKPYCQDVENGLLTVCKALYSIGVTVIIQHQLVNTQVRGGTFVVNGKPCIVLTDLNKRYPTIWTTLIHELHHVLFDLEIIEKTNFHLTGEPDLFLIEEKADDFSMEYFFGVDKFNFIKSHITNKFIVEKFAKESEVHISFVYSAFRYYQDKFYKKNYYGSFNEFFPNSSLAIAKINPLNWKENNLKDVALKIKEIFELNTL</sequence>
<evidence type="ECO:0000313" key="3">
    <source>
        <dbReference type="Proteomes" id="UP001595907"/>
    </source>
</evidence>
<dbReference type="InterPro" id="IPR001387">
    <property type="entry name" value="Cro/C1-type_HTH"/>
</dbReference>